<dbReference type="SUPFAM" id="SSF75304">
    <property type="entry name" value="Amidase signature (AS) enzymes"/>
    <property type="match status" value="1"/>
</dbReference>
<accession>A0A538TXF9</accession>
<feature type="domain" description="Amidase" evidence="2">
    <location>
        <begin position="27"/>
        <end position="446"/>
    </location>
</feature>
<dbReference type="Gene3D" id="3.90.1300.10">
    <property type="entry name" value="Amidase signature (AS) domain"/>
    <property type="match status" value="1"/>
</dbReference>
<comment type="caution">
    <text evidence="3">The sequence shown here is derived from an EMBL/GenBank/DDBJ whole genome shotgun (WGS) entry which is preliminary data.</text>
</comment>
<dbReference type="InterPro" id="IPR023631">
    <property type="entry name" value="Amidase_dom"/>
</dbReference>
<evidence type="ECO:0000256" key="1">
    <source>
        <dbReference type="ARBA" id="ARBA00009199"/>
    </source>
</evidence>
<dbReference type="InterPro" id="IPR000120">
    <property type="entry name" value="Amidase"/>
</dbReference>
<name>A0A538TXF9_UNCEI</name>
<organism evidence="3 4">
    <name type="scientific">Eiseniibacteriota bacterium</name>
    <dbReference type="NCBI Taxonomy" id="2212470"/>
    <lineage>
        <taxon>Bacteria</taxon>
        <taxon>Candidatus Eiseniibacteriota</taxon>
    </lineage>
</organism>
<dbReference type="Pfam" id="PF01425">
    <property type="entry name" value="Amidase"/>
    <property type="match status" value="1"/>
</dbReference>
<evidence type="ECO:0000313" key="4">
    <source>
        <dbReference type="Proteomes" id="UP000316609"/>
    </source>
</evidence>
<gene>
    <name evidence="3" type="ORF">E6K78_02080</name>
</gene>
<dbReference type="GO" id="GO:0003824">
    <property type="term" value="F:catalytic activity"/>
    <property type="evidence" value="ECO:0007669"/>
    <property type="project" value="InterPro"/>
</dbReference>
<dbReference type="AlphaFoldDB" id="A0A538TXF9"/>
<dbReference type="InterPro" id="IPR036928">
    <property type="entry name" value="AS_sf"/>
</dbReference>
<proteinExistence type="inferred from homology"/>
<evidence type="ECO:0000259" key="2">
    <source>
        <dbReference type="Pfam" id="PF01425"/>
    </source>
</evidence>
<protein>
    <submittedName>
        <fullName evidence="3">Amidase</fullName>
    </submittedName>
</protein>
<comment type="similarity">
    <text evidence="1">Belongs to the amidase family.</text>
</comment>
<dbReference type="EMBL" id="VBOY01000013">
    <property type="protein sequence ID" value="TMQ68291.1"/>
    <property type="molecule type" value="Genomic_DNA"/>
</dbReference>
<dbReference type="PANTHER" id="PTHR11895">
    <property type="entry name" value="TRANSAMIDASE"/>
    <property type="match status" value="1"/>
</dbReference>
<dbReference type="Proteomes" id="UP000316609">
    <property type="component" value="Unassembled WGS sequence"/>
</dbReference>
<sequence>MPDVAPFLPVRELSARIRRGSLSPVALAEECLDRLERLGPRTHAVITLMRESGLADARSAEREIRAGRWRGPLHGISYGAKDLLATKGVPTTWGAEPYRNQVFDYDATVITRLREAGAVLVAKLAMVELAGGLGYDHADASFTGPGLTPWNPGFWSGGSSSGPGASVAAGLVPFAIGSETSGSILTPSAFCGVTGLRPTYGLVSRHGAMALSWTLDKLGPMTRTADDAALVLATIAGKDPRDESTVDRGFRYTAPARLARRPRLAVPAGCTEKVQPEVRESFERALGALGSFAEIARDVAWPDFPWGAAVGAIVSADGASAFRELIESGNVAKLRCPADRIGGYPAMLLPAVDYLQAMRLRRPMKRALAQLFERYDAFVSPTRSSVAYPADRAFDQAYPGVSGGPALIPAGNLCGLPALCMPNGFGQNGLPTSLALLGPAFSERHLVDIGSAFQGATDWHAKRPPEA</sequence>
<evidence type="ECO:0000313" key="3">
    <source>
        <dbReference type="EMBL" id="TMQ68291.1"/>
    </source>
</evidence>
<reference evidence="3 4" key="1">
    <citation type="journal article" date="2019" name="Nat. Microbiol.">
        <title>Mediterranean grassland soil C-N compound turnover is dependent on rainfall and depth, and is mediated by genomically divergent microorganisms.</title>
        <authorList>
            <person name="Diamond S."/>
            <person name="Andeer P.F."/>
            <person name="Li Z."/>
            <person name="Crits-Christoph A."/>
            <person name="Burstein D."/>
            <person name="Anantharaman K."/>
            <person name="Lane K.R."/>
            <person name="Thomas B.C."/>
            <person name="Pan C."/>
            <person name="Northen T.R."/>
            <person name="Banfield J.F."/>
        </authorList>
    </citation>
    <scope>NUCLEOTIDE SEQUENCE [LARGE SCALE GENOMIC DNA]</scope>
    <source>
        <strain evidence="3">WS_8</strain>
    </source>
</reference>
<dbReference type="PANTHER" id="PTHR11895:SF7">
    <property type="entry name" value="GLUTAMYL-TRNA(GLN) AMIDOTRANSFERASE SUBUNIT A, MITOCHONDRIAL"/>
    <property type="match status" value="1"/>
</dbReference>